<organism evidence="1 2">
    <name type="scientific">Piloderma croceum (strain F 1598)</name>
    <dbReference type="NCBI Taxonomy" id="765440"/>
    <lineage>
        <taxon>Eukaryota</taxon>
        <taxon>Fungi</taxon>
        <taxon>Dikarya</taxon>
        <taxon>Basidiomycota</taxon>
        <taxon>Agaricomycotina</taxon>
        <taxon>Agaricomycetes</taxon>
        <taxon>Agaricomycetidae</taxon>
        <taxon>Atheliales</taxon>
        <taxon>Atheliaceae</taxon>
        <taxon>Piloderma</taxon>
    </lineage>
</organism>
<dbReference type="InParanoid" id="A0A0C3FT75"/>
<dbReference type="STRING" id="765440.A0A0C3FT75"/>
<dbReference type="PANTHER" id="PTHR12083">
    <property type="entry name" value="BIFUNCTIONAL POLYNUCLEOTIDE PHOSPHATASE/KINASE"/>
    <property type="match status" value="1"/>
</dbReference>
<dbReference type="InterPro" id="IPR017101">
    <property type="entry name" value="P-loop_ATP/GTP-bd_All4644_prd"/>
</dbReference>
<dbReference type="PIRSF" id="PIRSF037081">
    <property type="entry name" value="P-loop_All4644_prd"/>
    <property type="match status" value="1"/>
</dbReference>
<dbReference type="Pfam" id="PF13671">
    <property type="entry name" value="AAA_33"/>
    <property type="match status" value="1"/>
</dbReference>
<dbReference type="GO" id="GO:0046404">
    <property type="term" value="F:ATP-dependent polydeoxyribonucleotide 5'-hydroxyl-kinase activity"/>
    <property type="evidence" value="ECO:0007669"/>
    <property type="project" value="TreeGrafter"/>
</dbReference>
<dbReference type="GO" id="GO:0003690">
    <property type="term" value="F:double-stranded DNA binding"/>
    <property type="evidence" value="ECO:0007669"/>
    <property type="project" value="TreeGrafter"/>
</dbReference>
<dbReference type="Proteomes" id="UP000054166">
    <property type="component" value="Unassembled WGS sequence"/>
</dbReference>
<gene>
    <name evidence="1" type="ORF">PILCRDRAFT_55017</name>
</gene>
<feature type="non-terminal residue" evidence="1">
    <location>
        <position position="1"/>
    </location>
</feature>
<dbReference type="Gene3D" id="3.40.50.300">
    <property type="entry name" value="P-loop containing nucleotide triphosphate hydrolases"/>
    <property type="match status" value="1"/>
</dbReference>
<dbReference type="GO" id="GO:0006281">
    <property type="term" value="P:DNA repair"/>
    <property type="evidence" value="ECO:0007669"/>
    <property type="project" value="TreeGrafter"/>
</dbReference>
<evidence type="ECO:0008006" key="3">
    <source>
        <dbReference type="Google" id="ProtNLM"/>
    </source>
</evidence>
<dbReference type="EMBL" id="KN832992">
    <property type="protein sequence ID" value="KIM82949.1"/>
    <property type="molecule type" value="Genomic_DNA"/>
</dbReference>
<keyword evidence="2" id="KW-1185">Reference proteome</keyword>
<dbReference type="AlphaFoldDB" id="A0A0C3FT75"/>
<dbReference type="PANTHER" id="PTHR12083:SF9">
    <property type="entry name" value="BIFUNCTIONAL POLYNUCLEOTIDE PHOSPHATASE_KINASE"/>
    <property type="match status" value="1"/>
</dbReference>
<dbReference type="HOGENOM" id="CLU_073629_1_0_1"/>
<proteinExistence type="predicted"/>
<evidence type="ECO:0000313" key="1">
    <source>
        <dbReference type="EMBL" id="KIM82949.1"/>
    </source>
</evidence>
<reference evidence="2" key="2">
    <citation type="submission" date="2015-01" db="EMBL/GenBank/DDBJ databases">
        <title>Evolutionary Origins and Diversification of the Mycorrhizal Mutualists.</title>
        <authorList>
            <consortium name="DOE Joint Genome Institute"/>
            <consortium name="Mycorrhizal Genomics Consortium"/>
            <person name="Kohler A."/>
            <person name="Kuo A."/>
            <person name="Nagy L.G."/>
            <person name="Floudas D."/>
            <person name="Copeland A."/>
            <person name="Barry K.W."/>
            <person name="Cichocki N."/>
            <person name="Veneault-Fourrey C."/>
            <person name="LaButti K."/>
            <person name="Lindquist E.A."/>
            <person name="Lipzen A."/>
            <person name="Lundell T."/>
            <person name="Morin E."/>
            <person name="Murat C."/>
            <person name="Riley R."/>
            <person name="Ohm R."/>
            <person name="Sun H."/>
            <person name="Tunlid A."/>
            <person name="Henrissat B."/>
            <person name="Grigoriev I.V."/>
            <person name="Hibbett D.S."/>
            <person name="Martin F."/>
        </authorList>
    </citation>
    <scope>NUCLEOTIDE SEQUENCE [LARGE SCALE GENOMIC DNA]</scope>
    <source>
        <strain evidence="2">F 1598</strain>
    </source>
</reference>
<dbReference type="OrthoDB" id="3512845at2759"/>
<name>A0A0C3FT75_PILCF</name>
<protein>
    <recommendedName>
        <fullName evidence="3">P-loop containing nucleoside triphosphate hydrolase protein</fullName>
    </recommendedName>
</protein>
<evidence type="ECO:0000313" key="2">
    <source>
        <dbReference type="Proteomes" id="UP000054166"/>
    </source>
</evidence>
<sequence length="175" mass="19849">EEQVVLILVGLVGSGKSTFAQALEKHLPDQFRRCNQDDLGDRSRVEILARRTLREGLSVCIDRTNFNAAQRSYWINIAQEFPGTLVWVIVFRTPYEVCAARLRERVFHPTIKSPEQGLSVLARFSNEFQDPSDDEGHHRLIVLTPSDHPSPVYTPGDITTILQRLRDSKPVTPTV</sequence>
<accession>A0A0C3FT75</accession>
<feature type="non-terminal residue" evidence="1">
    <location>
        <position position="175"/>
    </location>
</feature>
<dbReference type="GO" id="GO:0046403">
    <property type="term" value="F:polynucleotide 3'-phosphatase activity"/>
    <property type="evidence" value="ECO:0007669"/>
    <property type="project" value="TreeGrafter"/>
</dbReference>
<reference evidence="1 2" key="1">
    <citation type="submission" date="2014-04" db="EMBL/GenBank/DDBJ databases">
        <authorList>
            <consortium name="DOE Joint Genome Institute"/>
            <person name="Kuo A."/>
            <person name="Tarkka M."/>
            <person name="Buscot F."/>
            <person name="Kohler A."/>
            <person name="Nagy L.G."/>
            <person name="Floudas D."/>
            <person name="Copeland A."/>
            <person name="Barry K.W."/>
            <person name="Cichocki N."/>
            <person name="Veneault-Fourrey C."/>
            <person name="LaButti K."/>
            <person name="Lindquist E.A."/>
            <person name="Lipzen A."/>
            <person name="Lundell T."/>
            <person name="Morin E."/>
            <person name="Murat C."/>
            <person name="Sun H."/>
            <person name="Tunlid A."/>
            <person name="Henrissat B."/>
            <person name="Grigoriev I.V."/>
            <person name="Hibbett D.S."/>
            <person name="Martin F."/>
            <person name="Nordberg H.P."/>
            <person name="Cantor M.N."/>
            <person name="Hua S.X."/>
        </authorList>
    </citation>
    <scope>NUCLEOTIDE SEQUENCE [LARGE SCALE GENOMIC DNA]</scope>
    <source>
        <strain evidence="1 2">F 1598</strain>
    </source>
</reference>
<dbReference type="SUPFAM" id="SSF52540">
    <property type="entry name" value="P-loop containing nucleoside triphosphate hydrolases"/>
    <property type="match status" value="1"/>
</dbReference>
<dbReference type="InterPro" id="IPR027417">
    <property type="entry name" value="P-loop_NTPase"/>
</dbReference>